<dbReference type="Pfam" id="PF25597">
    <property type="entry name" value="SH3_retrovirus"/>
    <property type="match status" value="1"/>
</dbReference>
<reference evidence="2 3" key="1">
    <citation type="journal article" date="2018" name="Front. Plant Sci.">
        <title>Red Clover (Trifolium pratense) and Zigzag Clover (T. medium) - A Picture of Genomic Similarities and Differences.</title>
        <authorList>
            <person name="Dluhosova J."/>
            <person name="Istvanek J."/>
            <person name="Nedelnik J."/>
            <person name="Repkova J."/>
        </authorList>
    </citation>
    <scope>NUCLEOTIDE SEQUENCE [LARGE SCALE GENOMIC DNA]</scope>
    <source>
        <strain evidence="3">cv. 10/8</strain>
        <tissue evidence="2">Leaf</tissue>
    </source>
</reference>
<dbReference type="GO" id="GO:0003676">
    <property type="term" value="F:nucleic acid binding"/>
    <property type="evidence" value="ECO:0007669"/>
    <property type="project" value="InterPro"/>
</dbReference>
<keyword evidence="3" id="KW-1185">Reference proteome</keyword>
<dbReference type="InterPro" id="IPR057670">
    <property type="entry name" value="SH3_retrovirus"/>
</dbReference>
<dbReference type="SUPFAM" id="SSF53098">
    <property type="entry name" value="Ribonuclease H-like"/>
    <property type="match status" value="1"/>
</dbReference>
<dbReference type="CDD" id="cd09272">
    <property type="entry name" value="RNase_HI_RT_Ty1"/>
    <property type="match status" value="1"/>
</dbReference>
<proteinExistence type="predicted"/>
<dbReference type="Gene3D" id="3.30.420.10">
    <property type="entry name" value="Ribonuclease H-like superfamily/Ribonuclease H"/>
    <property type="match status" value="1"/>
</dbReference>
<dbReference type="PANTHER" id="PTHR11439:SF483">
    <property type="entry name" value="PEPTIDE SYNTHASE GLIP-LIKE, PUTATIVE (AFU_ORTHOLOGUE AFUA_3G12920)-RELATED"/>
    <property type="match status" value="1"/>
</dbReference>
<dbReference type="InterPro" id="IPR036397">
    <property type="entry name" value="RNaseH_sf"/>
</dbReference>
<evidence type="ECO:0000313" key="3">
    <source>
        <dbReference type="Proteomes" id="UP000265520"/>
    </source>
</evidence>
<dbReference type="EMBL" id="LXQA010000218">
    <property type="protein sequence ID" value="MCH79603.1"/>
    <property type="molecule type" value="Genomic_DNA"/>
</dbReference>
<dbReference type="Proteomes" id="UP000265520">
    <property type="component" value="Unassembled WGS sequence"/>
</dbReference>
<dbReference type="PANTHER" id="PTHR11439">
    <property type="entry name" value="GAG-POL-RELATED RETROTRANSPOSON"/>
    <property type="match status" value="1"/>
</dbReference>
<accession>A0A392LXC3</accession>
<dbReference type="AlphaFoldDB" id="A0A392LXC3"/>
<feature type="domain" description="Retroviral polymerase SH3-like" evidence="1">
    <location>
        <begin position="145"/>
        <end position="203"/>
    </location>
</feature>
<sequence>MDPMGPMQVEDIGRRRYAYVMVDDYSGFTWINIIQEQYDTFEVFKDLSLQSLREFENARLSEFCISERIKLEVTSLIAVMDRTIQESARAMLHAKNSPYHFKAEAICTTWYTHNHVTLRKGTASTLYKLWKGRNIVVKYFHVFGSKCYILADKGQRGKMASKNDEGLFLEYSTTSRAYRVFNSRTKTVMVSVNIVIDNSSMLKVSDVATDVAMPHRSKSPTNKDTEIDSDATKHVSATTNKGPSIRIQKNHLTDLIIRDPVGGATTRRTSDATTSSCLVSKQVKETMTDKFWEETMQKELNQFKRSKRITHLLVDRGYRKGDSKKTLVVAERKSQLMIALMNVDDITFGRMSNRMVQHFVKQMQSEFEMGLVGELTYLQDEKAVGLDQRICAKYQAEPKMSHLTQFKRVLKYVNGTCNCGTLYSHAEGSTLIGYCVAVWEGSADGRKSTSGGCFFLDKNLLSWFSKKQNCVSLSISESEYIAAGSSCSQLVLMKEMLKEYNVEQEVITLFCDNLSAINISKDSSQHSRTKHIVIRHHFIRDSVEENVLALEQVDTEEQLADIFTKALDAVQFENLRGKLGICLHEEA</sequence>
<organism evidence="2 3">
    <name type="scientific">Trifolium medium</name>
    <dbReference type="NCBI Taxonomy" id="97028"/>
    <lineage>
        <taxon>Eukaryota</taxon>
        <taxon>Viridiplantae</taxon>
        <taxon>Streptophyta</taxon>
        <taxon>Embryophyta</taxon>
        <taxon>Tracheophyta</taxon>
        <taxon>Spermatophyta</taxon>
        <taxon>Magnoliopsida</taxon>
        <taxon>eudicotyledons</taxon>
        <taxon>Gunneridae</taxon>
        <taxon>Pentapetalae</taxon>
        <taxon>rosids</taxon>
        <taxon>fabids</taxon>
        <taxon>Fabales</taxon>
        <taxon>Fabaceae</taxon>
        <taxon>Papilionoideae</taxon>
        <taxon>50 kb inversion clade</taxon>
        <taxon>NPAAA clade</taxon>
        <taxon>Hologalegina</taxon>
        <taxon>IRL clade</taxon>
        <taxon>Trifolieae</taxon>
        <taxon>Trifolium</taxon>
    </lineage>
</organism>
<evidence type="ECO:0000259" key="1">
    <source>
        <dbReference type="Pfam" id="PF25597"/>
    </source>
</evidence>
<evidence type="ECO:0000313" key="2">
    <source>
        <dbReference type="EMBL" id="MCH79603.1"/>
    </source>
</evidence>
<dbReference type="InterPro" id="IPR012337">
    <property type="entry name" value="RNaseH-like_sf"/>
</dbReference>
<name>A0A392LXC3_9FABA</name>
<protein>
    <submittedName>
        <fullName evidence="2">Putative gag-pol polyprotein</fullName>
    </submittedName>
</protein>
<comment type="caution">
    <text evidence="2">The sequence shown here is derived from an EMBL/GenBank/DDBJ whole genome shotgun (WGS) entry which is preliminary data.</text>
</comment>
<gene>
    <name evidence="2" type="ORF">A2U01_0000356</name>
</gene>